<dbReference type="EMBL" id="CACRXK020029622">
    <property type="protein sequence ID" value="CAB4042184.1"/>
    <property type="molecule type" value="Genomic_DNA"/>
</dbReference>
<dbReference type="Proteomes" id="UP001152795">
    <property type="component" value="Unassembled WGS sequence"/>
</dbReference>
<organism evidence="1 2">
    <name type="scientific">Paramuricea clavata</name>
    <name type="common">Red gorgonian</name>
    <name type="synonym">Violescent sea-whip</name>
    <dbReference type="NCBI Taxonomy" id="317549"/>
    <lineage>
        <taxon>Eukaryota</taxon>
        <taxon>Metazoa</taxon>
        <taxon>Cnidaria</taxon>
        <taxon>Anthozoa</taxon>
        <taxon>Octocorallia</taxon>
        <taxon>Malacalcyonacea</taxon>
        <taxon>Plexauridae</taxon>
        <taxon>Paramuricea</taxon>
    </lineage>
</organism>
<feature type="non-terminal residue" evidence="1">
    <location>
        <position position="346"/>
    </location>
</feature>
<protein>
    <submittedName>
        <fullName evidence="1">Uncharacterized protein</fullName>
    </submittedName>
</protein>
<name>A0A7D9M5U8_PARCT</name>
<proteinExistence type="predicted"/>
<dbReference type="PANTHER" id="PTHR46601:SF1">
    <property type="entry name" value="ADF-H DOMAIN-CONTAINING PROTEIN"/>
    <property type="match status" value="1"/>
</dbReference>
<sequence length="346" mass="38951">MASKLEPCSIGILLGSTEDCHKTTYARKVGTNKLAALPADDVELIVRRNGLKAENDSVICFHHEMVYLRKYEFLQKSCCDPFEMHPTTARKKSLRIIDIANADKINKLVVKDIKPGQKLCPKCSSHLGSIDESCIEEDEEYKPEVEDELHNLAATFSSLGCTPVKTKFAQRDRAVYAKRKVKEAQTAITDEVARSLNVDSNELQTCQKCTDLDAIIEGIKEKCSTSNMEATLKLITLAPPSWTIEKTANEFGVSKFMVNKARKLKKAKGILPDISPIKARKLSEESKTKVINFYNDEEVSRMCPGKKDFVSVKNSEGKRIHVQKRLLLANLRELYLHYKEKSSGEH</sequence>
<accession>A0A7D9M5U8</accession>
<dbReference type="OrthoDB" id="5984406at2759"/>
<keyword evidence="2" id="KW-1185">Reference proteome</keyword>
<reference evidence="1" key="1">
    <citation type="submission" date="2020-04" db="EMBL/GenBank/DDBJ databases">
        <authorList>
            <person name="Alioto T."/>
            <person name="Alioto T."/>
            <person name="Gomez Garrido J."/>
        </authorList>
    </citation>
    <scope>NUCLEOTIDE SEQUENCE</scope>
    <source>
        <strain evidence="1">A484AB</strain>
    </source>
</reference>
<dbReference type="AlphaFoldDB" id="A0A7D9M5U8"/>
<gene>
    <name evidence="1" type="ORF">PACLA_8A027871</name>
</gene>
<evidence type="ECO:0000313" key="1">
    <source>
        <dbReference type="EMBL" id="CAB4042184.1"/>
    </source>
</evidence>
<comment type="caution">
    <text evidence="1">The sequence shown here is derived from an EMBL/GenBank/DDBJ whole genome shotgun (WGS) entry which is preliminary data.</text>
</comment>
<dbReference type="PANTHER" id="PTHR46601">
    <property type="entry name" value="ULP_PROTEASE DOMAIN-CONTAINING PROTEIN"/>
    <property type="match status" value="1"/>
</dbReference>
<evidence type="ECO:0000313" key="2">
    <source>
        <dbReference type="Proteomes" id="UP001152795"/>
    </source>
</evidence>